<dbReference type="Proteomes" id="UP000886998">
    <property type="component" value="Unassembled WGS sequence"/>
</dbReference>
<protein>
    <submittedName>
        <fullName evidence="2">Uncharacterized protein</fullName>
    </submittedName>
</protein>
<sequence length="111" mass="12212">MAGHAFARFSLVAVFWIGAVIAAPLAAEERSCLEHSLPDKLMAHFNSCMEEDTENTTKEAEESPARWGRQTSLGLKKGSAKGKSLKGRRPYFVRVRCESEQTISHSGTICV</sequence>
<evidence type="ECO:0000313" key="2">
    <source>
        <dbReference type="EMBL" id="GFY77348.1"/>
    </source>
</evidence>
<name>A0A8X6YRX3_9ARAC</name>
<evidence type="ECO:0000313" key="3">
    <source>
        <dbReference type="Proteomes" id="UP000886998"/>
    </source>
</evidence>
<feature type="chain" id="PRO_5036454066" evidence="1">
    <location>
        <begin position="23"/>
        <end position="111"/>
    </location>
</feature>
<gene>
    <name evidence="2" type="ORF">TNIN_176291</name>
</gene>
<proteinExistence type="predicted"/>
<keyword evidence="1" id="KW-0732">Signal</keyword>
<evidence type="ECO:0000256" key="1">
    <source>
        <dbReference type="SAM" id="SignalP"/>
    </source>
</evidence>
<comment type="caution">
    <text evidence="2">The sequence shown here is derived from an EMBL/GenBank/DDBJ whole genome shotgun (WGS) entry which is preliminary data.</text>
</comment>
<dbReference type="EMBL" id="BMAV01022422">
    <property type="protein sequence ID" value="GFY77348.1"/>
    <property type="molecule type" value="Genomic_DNA"/>
</dbReference>
<reference evidence="2" key="1">
    <citation type="submission" date="2020-08" db="EMBL/GenBank/DDBJ databases">
        <title>Multicomponent nature underlies the extraordinary mechanical properties of spider dragline silk.</title>
        <authorList>
            <person name="Kono N."/>
            <person name="Nakamura H."/>
            <person name="Mori M."/>
            <person name="Yoshida Y."/>
            <person name="Ohtoshi R."/>
            <person name="Malay A.D."/>
            <person name="Moran D.A.P."/>
            <person name="Tomita M."/>
            <person name="Numata K."/>
            <person name="Arakawa K."/>
        </authorList>
    </citation>
    <scope>NUCLEOTIDE SEQUENCE</scope>
</reference>
<organism evidence="2 3">
    <name type="scientific">Trichonephila inaurata madagascariensis</name>
    <dbReference type="NCBI Taxonomy" id="2747483"/>
    <lineage>
        <taxon>Eukaryota</taxon>
        <taxon>Metazoa</taxon>
        <taxon>Ecdysozoa</taxon>
        <taxon>Arthropoda</taxon>
        <taxon>Chelicerata</taxon>
        <taxon>Arachnida</taxon>
        <taxon>Araneae</taxon>
        <taxon>Araneomorphae</taxon>
        <taxon>Entelegynae</taxon>
        <taxon>Araneoidea</taxon>
        <taxon>Nephilidae</taxon>
        <taxon>Trichonephila</taxon>
        <taxon>Trichonephila inaurata</taxon>
    </lineage>
</organism>
<keyword evidence="3" id="KW-1185">Reference proteome</keyword>
<dbReference type="AlphaFoldDB" id="A0A8X6YRX3"/>
<feature type="signal peptide" evidence="1">
    <location>
        <begin position="1"/>
        <end position="22"/>
    </location>
</feature>
<accession>A0A8X6YRX3</accession>